<dbReference type="RefSeq" id="WP_208309128.1">
    <property type="nucleotide sequence ID" value="NZ_JAGETX010000021.1"/>
</dbReference>
<evidence type="ECO:0000256" key="1">
    <source>
        <dbReference type="SAM" id="MobiDB-lite"/>
    </source>
</evidence>
<comment type="caution">
    <text evidence="2">The sequence shown here is derived from an EMBL/GenBank/DDBJ whole genome shotgun (WGS) entry which is preliminary data.</text>
</comment>
<proteinExistence type="predicted"/>
<feature type="compositionally biased region" description="Low complexity" evidence="1">
    <location>
        <begin position="312"/>
        <end position="326"/>
    </location>
</feature>
<keyword evidence="3" id="KW-1185">Reference proteome</keyword>
<accession>A0ABS3THW7</accession>
<dbReference type="EMBL" id="JAGETX010000021">
    <property type="protein sequence ID" value="MBO3272963.1"/>
    <property type="molecule type" value="Genomic_DNA"/>
</dbReference>
<organism evidence="2 3">
    <name type="scientific">Hymenobacter defluvii</name>
    <dbReference type="NCBI Taxonomy" id="2054411"/>
    <lineage>
        <taxon>Bacteria</taxon>
        <taxon>Pseudomonadati</taxon>
        <taxon>Bacteroidota</taxon>
        <taxon>Cytophagia</taxon>
        <taxon>Cytophagales</taxon>
        <taxon>Hymenobacteraceae</taxon>
        <taxon>Hymenobacter</taxon>
    </lineage>
</organism>
<dbReference type="Proteomes" id="UP000670527">
    <property type="component" value="Unassembled WGS sequence"/>
</dbReference>
<evidence type="ECO:0000313" key="2">
    <source>
        <dbReference type="EMBL" id="MBO3272963.1"/>
    </source>
</evidence>
<feature type="compositionally biased region" description="Basic and acidic residues" evidence="1">
    <location>
        <begin position="300"/>
        <end position="311"/>
    </location>
</feature>
<sequence length="332" mass="38339">MANIEKIYLDSNICRYPHEVLQYGPYGGLAIDLVVWVARETFVPSFRQNLALLLDTPNVTFHAADFYSVFGHRRGALLSALTKGGEVIFAMRPKHRETYGRTILDATLYSMSMHSMGFESREYRVAGPRRETRYTLDTLKLFKQLVITRKDRSFVRYNMSVNPDFVQNNHFLSQVIDLGDYVSLRTAGTENDPDGSSWTVGRFLYLRMRYAWGLWCTKDNKSKSKFIENFNELKEIAGFYKTTNKKAASLLRGYIARVCALESIPFTAEVIKIESTAKRQVDGSIEDAYQVVLAKKPSQEKAEKEQLKHQQEQAQRQQIRMQFQDQPTHKRS</sequence>
<reference evidence="2 3" key="1">
    <citation type="submission" date="2021-03" db="EMBL/GenBank/DDBJ databases">
        <authorList>
            <person name="Kim M.K."/>
        </authorList>
    </citation>
    <scope>NUCLEOTIDE SEQUENCE [LARGE SCALE GENOMIC DNA]</scope>
    <source>
        <strain evidence="2 3">BT507</strain>
    </source>
</reference>
<evidence type="ECO:0000313" key="3">
    <source>
        <dbReference type="Proteomes" id="UP000670527"/>
    </source>
</evidence>
<feature type="region of interest" description="Disordered" evidence="1">
    <location>
        <begin position="300"/>
        <end position="332"/>
    </location>
</feature>
<name>A0ABS3THW7_9BACT</name>
<protein>
    <submittedName>
        <fullName evidence="2">Uncharacterized protein</fullName>
    </submittedName>
</protein>
<gene>
    <name evidence="2" type="ORF">J4D97_20100</name>
</gene>